<feature type="domain" description="P-type ATPase A" evidence="8">
    <location>
        <begin position="485"/>
        <end position="598"/>
    </location>
</feature>
<accession>A0A9W8CH82</accession>
<gene>
    <name evidence="10" type="ORF">LPJ64_006305</name>
</gene>
<keyword evidence="6" id="KW-1278">Translocase</keyword>
<evidence type="ECO:0000259" key="9">
    <source>
        <dbReference type="Pfam" id="PF00690"/>
    </source>
</evidence>
<sequence>CPESLQPDCPAGQSFCADGQCHDECTDVIQALNPCHCSRSGKKLPQQAVDLIPCMLSPNVTIHELRPWRINEDTRSTCGDAVGIADQSRTVGVWGKTWIGGDITALWAECPAAPTPNYKYDESYWVATFAVNGALALLIAIWSAYKSFAERKMRSWSAENKLVDSNNKDSNNALITSEKASSFIEKETKAGPTTHVADTADGGVRLWGYRSSFLGTACVWGITTVTVLWICFLGVWTADYYGSLPGKRHGVPYSLSLNSSFLELATFLILWAICFVILIALFALKPHLRNYFRIQTLPSQGQFICIERTLHEIKMLIDESTWIQKQVNRLTDALVVLLSRDREYTTCPVSRTTQGRQYFTYQCTRYVYDTDMQQYSPFEFDLGTSNRSLLAHGEGLTSEEAAFRLELVGPNFIEVKVPGVFAAFVREFMSFFYIYQLIFLWAFYFYAYYQVGVVDTGVILISATIKVVMRMQSERRLKRMAEQFEEANVLRDGQWSRISTVDLIPGDVIELETGAHMSCDCVLLSGSAVMDESSLTGEPLPIRKFAIQNSDDHYDPETNKASTLFAGTIVAQVQGKKVVALVNRTGTHSDKGQLVRQILFPHPISFIFDEQIRIVIAILPWRLIFIKETV</sequence>
<evidence type="ECO:0000256" key="4">
    <source>
        <dbReference type="ARBA" id="ARBA00022840"/>
    </source>
</evidence>
<dbReference type="AlphaFoldDB" id="A0A9W8CH82"/>
<dbReference type="PANTHER" id="PTHR45630:SF11">
    <property type="entry name" value="CATION-TRANSPORTING P-TYPE ATPASE N-TERMINAL DOMAIN-CONTAINING PROTEIN"/>
    <property type="match status" value="1"/>
</dbReference>
<evidence type="ECO:0000313" key="10">
    <source>
        <dbReference type="EMBL" id="KAJ1641765.1"/>
    </source>
</evidence>
<dbReference type="InterPro" id="IPR059000">
    <property type="entry name" value="ATPase_P-type_domA"/>
</dbReference>
<keyword evidence="5" id="KW-0460">Magnesium</keyword>
<dbReference type="Pfam" id="PF00122">
    <property type="entry name" value="E1-E2_ATPase"/>
    <property type="match status" value="1"/>
</dbReference>
<dbReference type="Pfam" id="PF00690">
    <property type="entry name" value="Cation_ATPase_N"/>
    <property type="match status" value="1"/>
</dbReference>
<evidence type="ECO:0000256" key="1">
    <source>
        <dbReference type="ARBA" id="ARBA00004141"/>
    </source>
</evidence>
<feature type="transmembrane region" description="Helical" evidence="7">
    <location>
        <begin position="124"/>
        <end position="145"/>
    </location>
</feature>
<evidence type="ECO:0000256" key="2">
    <source>
        <dbReference type="ARBA" id="ARBA00022723"/>
    </source>
</evidence>
<reference evidence="10" key="1">
    <citation type="submission" date="2022-07" db="EMBL/GenBank/DDBJ databases">
        <title>Phylogenomic reconstructions and comparative analyses of Kickxellomycotina fungi.</title>
        <authorList>
            <person name="Reynolds N.K."/>
            <person name="Stajich J.E."/>
            <person name="Barry K."/>
            <person name="Grigoriev I.V."/>
            <person name="Crous P."/>
            <person name="Smith M.E."/>
        </authorList>
    </citation>
    <scope>NUCLEOTIDE SEQUENCE</scope>
    <source>
        <strain evidence="10">NBRC 105413</strain>
    </source>
</reference>
<feature type="transmembrane region" description="Helical" evidence="7">
    <location>
        <begin position="264"/>
        <end position="284"/>
    </location>
</feature>
<dbReference type="InterPro" id="IPR004014">
    <property type="entry name" value="ATPase_P-typ_cation-transptr_N"/>
</dbReference>
<dbReference type="Gene3D" id="2.70.150.10">
    <property type="entry name" value="Calcium-transporting ATPase, cytoplasmic transduction domain A"/>
    <property type="match status" value="1"/>
</dbReference>
<keyword evidence="4" id="KW-0067">ATP-binding</keyword>
<evidence type="ECO:0000256" key="7">
    <source>
        <dbReference type="SAM" id="Phobius"/>
    </source>
</evidence>
<dbReference type="GO" id="GO:0016020">
    <property type="term" value="C:membrane"/>
    <property type="evidence" value="ECO:0007669"/>
    <property type="project" value="UniProtKB-SubCell"/>
</dbReference>
<organism evidence="10 11">
    <name type="scientific">Coemansia asiatica</name>
    <dbReference type="NCBI Taxonomy" id="1052880"/>
    <lineage>
        <taxon>Eukaryota</taxon>
        <taxon>Fungi</taxon>
        <taxon>Fungi incertae sedis</taxon>
        <taxon>Zoopagomycota</taxon>
        <taxon>Kickxellomycotina</taxon>
        <taxon>Kickxellomycetes</taxon>
        <taxon>Kickxellales</taxon>
        <taxon>Kickxellaceae</taxon>
        <taxon>Coemansia</taxon>
    </lineage>
</organism>
<dbReference type="InterPro" id="IPR023298">
    <property type="entry name" value="ATPase_P-typ_TM_dom_sf"/>
</dbReference>
<evidence type="ECO:0000259" key="8">
    <source>
        <dbReference type="Pfam" id="PF00122"/>
    </source>
</evidence>
<evidence type="ECO:0000256" key="3">
    <source>
        <dbReference type="ARBA" id="ARBA00022741"/>
    </source>
</evidence>
<dbReference type="InterPro" id="IPR008250">
    <property type="entry name" value="ATPase_P-typ_transduc_dom_A_sf"/>
</dbReference>
<evidence type="ECO:0000256" key="5">
    <source>
        <dbReference type="ARBA" id="ARBA00022842"/>
    </source>
</evidence>
<dbReference type="GO" id="GO:0140358">
    <property type="term" value="F:P-type transmembrane transporter activity"/>
    <property type="evidence" value="ECO:0007669"/>
    <property type="project" value="InterPro"/>
</dbReference>
<evidence type="ECO:0008006" key="12">
    <source>
        <dbReference type="Google" id="ProtNLM"/>
    </source>
</evidence>
<dbReference type="EMBL" id="JANBOH010000659">
    <property type="protein sequence ID" value="KAJ1641765.1"/>
    <property type="molecule type" value="Genomic_DNA"/>
</dbReference>
<dbReference type="PANTHER" id="PTHR45630">
    <property type="entry name" value="CATION-TRANSPORTING ATPASE-RELATED"/>
    <property type="match status" value="1"/>
</dbReference>
<keyword evidence="7" id="KW-0472">Membrane</keyword>
<dbReference type="Proteomes" id="UP001145021">
    <property type="component" value="Unassembled WGS sequence"/>
</dbReference>
<dbReference type="InterPro" id="IPR006544">
    <property type="entry name" value="P-type_TPase_V"/>
</dbReference>
<name>A0A9W8CH82_9FUNG</name>
<keyword evidence="7" id="KW-0812">Transmembrane</keyword>
<dbReference type="GO" id="GO:0005524">
    <property type="term" value="F:ATP binding"/>
    <property type="evidence" value="ECO:0007669"/>
    <property type="project" value="UniProtKB-KW"/>
</dbReference>
<dbReference type="GO" id="GO:0046872">
    <property type="term" value="F:metal ion binding"/>
    <property type="evidence" value="ECO:0007669"/>
    <property type="project" value="UniProtKB-KW"/>
</dbReference>
<keyword evidence="11" id="KW-1185">Reference proteome</keyword>
<dbReference type="SUPFAM" id="SSF81665">
    <property type="entry name" value="Calcium ATPase, transmembrane domain M"/>
    <property type="match status" value="1"/>
</dbReference>
<dbReference type="GO" id="GO:0019829">
    <property type="term" value="F:ATPase-coupled monoatomic cation transmembrane transporter activity"/>
    <property type="evidence" value="ECO:0007669"/>
    <property type="project" value="TreeGrafter"/>
</dbReference>
<feature type="transmembrane region" description="Helical" evidence="7">
    <location>
        <begin position="213"/>
        <end position="236"/>
    </location>
</feature>
<proteinExistence type="predicted"/>
<feature type="transmembrane region" description="Helical" evidence="7">
    <location>
        <begin position="428"/>
        <end position="446"/>
    </location>
</feature>
<protein>
    <recommendedName>
        <fullName evidence="12">Cation-transporting P-type ATPase N-terminal domain-containing protein</fullName>
    </recommendedName>
</protein>
<keyword evidence="2" id="KW-0479">Metal-binding</keyword>
<feature type="domain" description="Cation-transporting P-type ATPase N-terminal" evidence="9">
    <location>
        <begin position="394"/>
        <end position="438"/>
    </location>
</feature>
<keyword evidence="3" id="KW-0547">Nucleotide-binding</keyword>
<keyword evidence="7" id="KW-1133">Transmembrane helix</keyword>
<dbReference type="SUPFAM" id="SSF81653">
    <property type="entry name" value="Calcium ATPase, transduction domain A"/>
    <property type="match status" value="1"/>
</dbReference>
<feature type="non-terminal residue" evidence="10">
    <location>
        <position position="630"/>
    </location>
</feature>
<comment type="caution">
    <text evidence="10">The sequence shown here is derived from an EMBL/GenBank/DDBJ whole genome shotgun (WGS) entry which is preliminary data.</text>
</comment>
<evidence type="ECO:0000313" key="11">
    <source>
        <dbReference type="Proteomes" id="UP001145021"/>
    </source>
</evidence>
<evidence type="ECO:0000256" key="6">
    <source>
        <dbReference type="ARBA" id="ARBA00022967"/>
    </source>
</evidence>
<comment type="subcellular location">
    <subcellularLocation>
        <location evidence="1">Membrane</location>
        <topology evidence="1">Multi-pass membrane protein</topology>
    </subcellularLocation>
</comment>